<reference evidence="1 2" key="1">
    <citation type="submission" date="2018-11" db="EMBL/GenBank/DDBJ databases">
        <title>Genomes From Bacteria Associated with the Canine Oral Cavity: a Test Case for Automated Genome-Based Taxonomic Assignment.</title>
        <authorList>
            <person name="Coil D.A."/>
            <person name="Jospin G."/>
            <person name="Darling A.E."/>
            <person name="Wallis C."/>
            <person name="Davis I.J."/>
            <person name="Harris S."/>
            <person name="Eisen J.A."/>
            <person name="Holcombe L.J."/>
            <person name="O'Flynn C."/>
        </authorList>
    </citation>
    <scope>NUCLEOTIDE SEQUENCE [LARGE SCALE GENOMIC DNA]</scope>
    <source>
        <strain evidence="1 2">OH2822_COT-296</strain>
    </source>
</reference>
<comment type="caution">
    <text evidence="1">The sequence shown here is derived from an EMBL/GenBank/DDBJ whole genome shotgun (WGS) entry which is preliminary data.</text>
</comment>
<name>A0A3P1WM72_9ACTN</name>
<dbReference type="Proteomes" id="UP000280935">
    <property type="component" value="Unassembled WGS sequence"/>
</dbReference>
<organism evidence="1 2">
    <name type="scientific">Arachnia propionica</name>
    <dbReference type="NCBI Taxonomy" id="1750"/>
    <lineage>
        <taxon>Bacteria</taxon>
        <taxon>Bacillati</taxon>
        <taxon>Actinomycetota</taxon>
        <taxon>Actinomycetes</taxon>
        <taxon>Propionibacteriales</taxon>
        <taxon>Propionibacteriaceae</taxon>
        <taxon>Arachnia</taxon>
    </lineage>
</organism>
<dbReference type="RefSeq" id="WP_125229210.1">
    <property type="nucleotide sequence ID" value="NZ_RQYT01000060.1"/>
</dbReference>
<protein>
    <submittedName>
        <fullName evidence="1">Uncharacterized protein</fullName>
    </submittedName>
</protein>
<sequence length="691" mass="74981">MGEVMKNTIADNQSSAHGSLCLRARQDILFSEVQGGVLVQWGDRGFIVKGKSAYKWVANLLPKLDGSVSLAELVSELDDQRASLVEQLVGSLVSRGAVRETPKSDKITQAGLDGQLAYIAHYAMDPVAGLKALQACSVTVHGEGHVAEACAAGLIANGFTQIWCSGTVASALMVVREIERAKINGRVAVKVGPGASESNKMELAIYADLALSPNDLLSKLHESVSAGKIAIPLILDCSRALIGPVISNESVGLTYDAWERYLAAADPETEAAFRRRWLRGDSQLPVPGSRLSRSLLGNLLAFEAFKHVSGIGAETEQGLVIFDLETTIGVAEDIVPLPHALATHDALNVPTTNLWQEMHTADDAERSTGGNSAETTSGRKSEWKNLISHYTGIVSDYADYEIVQSPLKIGCLRYANPWSVSDRRVVWGWSRDSLAMAREEAFLKLAEIYSIDAAAHLMPNLIKGFYARSGKPLEMSKELLMEYSNSSKVDLTVSGWNLREAYMRAMSRLYSVTALRKVSEGKSETAFRFEFDMSDESTSFLVGVAKQYGLKVSGVAHVHRTGRVSVIVNGYCSGTDNAVKLDKTSVATLDDPNRSAAEALTEMLAHVQASNDIDLRSDTDESVKVPGEVLSRVQENSDFRAFASDKLNHLSRICADSSLERVAIFPMTPEDIWTRAGVSVLRVIGLPDDEN</sequence>
<dbReference type="EMBL" id="RQYT01000060">
    <property type="protein sequence ID" value="RRD47644.1"/>
    <property type="molecule type" value="Genomic_DNA"/>
</dbReference>
<evidence type="ECO:0000313" key="1">
    <source>
        <dbReference type="EMBL" id="RRD47644.1"/>
    </source>
</evidence>
<dbReference type="OrthoDB" id="3247510at2"/>
<gene>
    <name evidence="1" type="ORF">EII35_14670</name>
</gene>
<accession>A0A3P1WM72</accession>
<proteinExistence type="predicted"/>
<dbReference type="AlphaFoldDB" id="A0A3P1WM72"/>
<evidence type="ECO:0000313" key="2">
    <source>
        <dbReference type="Proteomes" id="UP000280935"/>
    </source>
</evidence>